<reference evidence="4" key="1">
    <citation type="submission" date="2017-06" db="EMBL/GenBank/DDBJ databases">
        <authorList>
            <person name="Varghese N."/>
            <person name="Submissions S."/>
        </authorList>
    </citation>
    <scope>NUCLEOTIDE SEQUENCE [LARGE SCALE GENOMIC DNA]</scope>
    <source>
        <strain evidence="4">DSM 44485</strain>
    </source>
</reference>
<organism evidence="3 4">
    <name type="scientific">Actinomadura mexicana</name>
    <dbReference type="NCBI Taxonomy" id="134959"/>
    <lineage>
        <taxon>Bacteria</taxon>
        <taxon>Bacillati</taxon>
        <taxon>Actinomycetota</taxon>
        <taxon>Actinomycetes</taxon>
        <taxon>Streptosporangiales</taxon>
        <taxon>Thermomonosporaceae</taxon>
        <taxon>Actinomadura</taxon>
    </lineage>
</organism>
<dbReference type="PANTHER" id="PTHR35176">
    <property type="entry name" value="HEME OXYGENASE HI_0854-RELATED"/>
    <property type="match status" value="1"/>
</dbReference>
<accession>A0A239E4H1</accession>
<sequence>MRQTGPMETMTDSEWRAFVMEGTRTGKAAVTRKDGTPHVTPIWFALDGDDLLFNTGRQSVKGRVLARDPRLSVCVDDQTPPYSYVLIQAEASLVEDLDEVLRWATVIGGRYMGADRAEEFGRRNAVPTEYLVRARITKVIAERAIAG</sequence>
<evidence type="ECO:0000313" key="4">
    <source>
        <dbReference type="Proteomes" id="UP000198420"/>
    </source>
</evidence>
<dbReference type="GO" id="GO:0005829">
    <property type="term" value="C:cytosol"/>
    <property type="evidence" value="ECO:0007669"/>
    <property type="project" value="TreeGrafter"/>
</dbReference>
<keyword evidence="1" id="KW-0560">Oxidoreductase</keyword>
<dbReference type="SUPFAM" id="SSF50475">
    <property type="entry name" value="FMN-binding split barrel"/>
    <property type="match status" value="1"/>
</dbReference>
<dbReference type="Proteomes" id="UP000198420">
    <property type="component" value="Unassembled WGS sequence"/>
</dbReference>
<dbReference type="InterPro" id="IPR052019">
    <property type="entry name" value="F420H2_bilvrd_red/Heme_oxyg"/>
</dbReference>
<feature type="domain" description="Pyridoxamine 5'-phosphate oxidase N-terminal" evidence="2">
    <location>
        <begin position="14"/>
        <end position="115"/>
    </location>
</feature>
<dbReference type="GO" id="GO:0016627">
    <property type="term" value="F:oxidoreductase activity, acting on the CH-CH group of donors"/>
    <property type="evidence" value="ECO:0007669"/>
    <property type="project" value="TreeGrafter"/>
</dbReference>
<dbReference type="EMBL" id="FZNP01000016">
    <property type="protein sequence ID" value="SNS39168.1"/>
    <property type="molecule type" value="Genomic_DNA"/>
</dbReference>
<dbReference type="InterPro" id="IPR019920">
    <property type="entry name" value="F420-binding_dom_put"/>
</dbReference>
<dbReference type="PANTHER" id="PTHR35176:SF1">
    <property type="entry name" value="F420H(2)-DEPENDENT BILIVERDIN REDUCTASE"/>
    <property type="match status" value="1"/>
</dbReference>
<keyword evidence="4" id="KW-1185">Reference proteome</keyword>
<proteinExistence type="predicted"/>
<dbReference type="Gene3D" id="2.30.110.10">
    <property type="entry name" value="Electron Transport, Fmn-binding Protein, Chain A"/>
    <property type="match status" value="1"/>
</dbReference>
<gene>
    <name evidence="3" type="ORF">SAMN06265355_11680</name>
</gene>
<dbReference type="InterPro" id="IPR012349">
    <property type="entry name" value="Split_barrel_FMN-bd"/>
</dbReference>
<dbReference type="GO" id="GO:0070967">
    <property type="term" value="F:coenzyme F420 binding"/>
    <property type="evidence" value="ECO:0007669"/>
    <property type="project" value="TreeGrafter"/>
</dbReference>
<name>A0A239E4H1_9ACTN</name>
<dbReference type="AlphaFoldDB" id="A0A239E4H1"/>
<dbReference type="NCBIfam" id="TIGR03618">
    <property type="entry name" value="Rv1155_F420"/>
    <property type="match status" value="1"/>
</dbReference>
<evidence type="ECO:0000313" key="3">
    <source>
        <dbReference type="EMBL" id="SNS39168.1"/>
    </source>
</evidence>
<dbReference type="Pfam" id="PF01243">
    <property type="entry name" value="PNPOx_N"/>
    <property type="match status" value="1"/>
</dbReference>
<evidence type="ECO:0000259" key="2">
    <source>
        <dbReference type="Pfam" id="PF01243"/>
    </source>
</evidence>
<protein>
    <submittedName>
        <fullName evidence="3">PPOX class probable F420-dependent enzyme</fullName>
    </submittedName>
</protein>
<dbReference type="InterPro" id="IPR011576">
    <property type="entry name" value="Pyridox_Oxase_N"/>
</dbReference>
<evidence type="ECO:0000256" key="1">
    <source>
        <dbReference type="ARBA" id="ARBA00023002"/>
    </source>
</evidence>